<dbReference type="STRING" id="27342.A0A0H2RZR4"/>
<dbReference type="InterPro" id="IPR003663">
    <property type="entry name" value="Sugar/inositol_transpt"/>
</dbReference>
<feature type="transmembrane region" description="Helical" evidence="9">
    <location>
        <begin position="60"/>
        <end position="78"/>
    </location>
</feature>
<keyword evidence="6 9" id="KW-0472">Membrane</keyword>
<protein>
    <submittedName>
        <fullName evidence="11">General substrate transporter</fullName>
    </submittedName>
</protein>
<evidence type="ECO:0000256" key="1">
    <source>
        <dbReference type="ARBA" id="ARBA00004141"/>
    </source>
</evidence>
<reference evidence="11 12" key="1">
    <citation type="submission" date="2015-04" db="EMBL/GenBank/DDBJ databases">
        <title>Complete genome sequence of Schizopora paradoxa KUC8140, a cosmopolitan wood degrader in East Asia.</title>
        <authorList>
            <consortium name="DOE Joint Genome Institute"/>
            <person name="Min B."/>
            <person name="Park H."/>
            <person name="Jang Y."/>
            <person name="Kim J.-J."/>
            <person name="Kim K.H."/>
            <person name="Pangilinan J."/>
            <person name="Lipzen A."/>
            <person name="Riley R."/>
            <person name="Grigoriev I.V."/>
            <person name="Spatafora J.W."/>
            <person name="Choi I.-G."/>
        </authorList>
    </citation>
    <scope>NUCLEOTIDE SEQUENCE [LARGE SCALE GENOMIC DNA]</scope>
    <source>
        <strain evidence="11 12">KUC8140</strain>
    </source>
</reference>
<dbReference type="EMBL" id="KQ085936">
    <property type="protein sequence ID" value="KLO14963.1"/>
    <property type="molecule type" value="Genomic_DNA"/>
</dbReference>
<evidence type="ECO:0000313" key="11">
    <source>
        <dbReference type="EMBL" id="KLO14963.1"/>
    </source>
</evidence>
<dbReference type="OrthoDB" id="6133115at2759"/>
<feature type="transmembrane region" description="Helical" evidence="9">
    <location>
        <begin position="348"/>
        <end position="371"/>
    </location>
</feature>
<evidence type="ECO:0000259" key="10">
    <source>
        <dbReference type="PROSITE" id="PS50850"/>
    </source>
</evidence>
<dbReference type="AlphaFoldDB" id="A0A0H2RZR4"/>
<feature type="transmembrane region" description="Helical" evidence="9">
    <location>
        <begin position="481"/>
        <end position="501"/>
    </location>
</feature>
<feature type="transmembrane region" description="Helical" evidence="9">
    <location>
        <begin position="98"/>
        <end position="122"/>
    </location>
</feature>
<comment type="subcellular location">
    <subcellularLocation>
        <location evidence="1">Membrane</location>
        <topology evidence="1">Multi-pass membrane protein</topology>
    </subcellularLocation>
</comment>
<comment type="similarity">
    <text evidence="2 8">Belongs to the major facilitator superfamily. Sugar transporter (TC 2.A.1.1) family.</text>
</comment>
<evidence type="ECO:0000256" key="8">
    <source>
        <dbReference type="RuleBase" id="RU003346"/>
    </source>
</evidence>
<dbReference type="SUPFAM" id="SSF103473">
    <property type="entry name" value="MFS general substrate transporter"/>
    <property type="match status" value="1"/>
</dbReference>
<feature type="transmembrane region" description="Helical" evidence="9">
    <location>
        <begin position="159"/>
        <end position="182"/>
    </location>
</feature>
<feature type="transmembrane region" description="Helical" evidence="9">
    <location>
        <begin position="134"/>
        <end position="153"/>
    </location>
</feature>
<feature type="transmembrane region" description="Helical" evidence="9">
    <location>
        <begin position="420"/>
        <end position="442"/>
    </location>
</feature>
<evidence type="ECO:0000313" key="12">
    <source>
        <dbReference type="Proteomes" id="UP000053477"/>
    </source>
</evidence>
<dbReference type="Pfam" id="PF00083">
    <property type="entry name" value="Sugar_tr"/>
    <property type="match status" value="1"/>
</dbReference>
<keyword evidence="5 9" id="KW-1133">Transmembrane helix</keyword>
<dbReference type="FunFam" id="1.20.1250.20:FF:000217">
    <property type="entry name" value="MFS lactose permease, putative"/>
    <property type="match status" value="1"/>
</dbReference>
<evidence type="ECO:0000256" key="4">
    <source>
        <dbReference type="ARBA" id="ARBA00022692"/>
    </source>
</evidence>
<dbReference type="InterPro" id="IPR036259">
    <property type="entry name" value="MFS_trans_sf"/>
</dbReference>
<keyword evidence="4 9" id="KW-0812">Transmembrane</keyword>
<gene>
    <name evidence="11" type="ORF">SCHPADRAFT_902820</name>
</gene>
<dbReference type="Gene3D" id="1.20.1250.20">
    <property type="entry name" value="MFS general substrate transporter like domains"/>
    <property type="match status" value="1"/>
</dbReference>
<organism evidence="11 12">
    <name type="scientific">Schizopora paradoxa</name>
    <dbReference type="NCBI Taxonomy" id="27342"/>
    <lineage>
        <taxon>Eukaryota</taxon>
        <taxon>Fungi</taxon>
        <taxon>Dikarya</taxon>
        <taxon>Basidiomycota</taxon>
        <taxon>Agaricomycotina</taxon>
        <taxon>Agaricomycetes</taxon>
        <taxon>Hymenochaetales</taxon>
        <taxon>Schizoporaceae</taxon>
        <taxon>Schizopora</taxon>
    </lineage>
</organism>
<proteinExistence type="inferred from homology"/>
<dbReference type="InParanoid" id="A0A0H2RZR4"/>
<dbReference type="PANTHER" id="PTHR48022:SF36">
    <property type="entry name" value="LACTOSE PERMEASE, PUTATIVE (AFU_ORTHOLOGUE AFUA_1G17310)-RELATED"/>
    <property type="match status" value="1"/>
</dbReference>
<feature type="transmembrane region" description="Helical" evidence="9">
    <location>
        <begin position="380"/>
        <end position="400"/>
    </location>
</feature>
<dbReference type="GO" id="GO:0016020">
    <property type="term" value="C:membrane"/>
    <property type="evidence" value="ECO:0007669"/>
    <property type="project" value="UniProtKB-SubCell"/>
</dbReference>
<dbReference type="Proteomes" id="UP000053477">
    <property type="component" value="Unassembled WGS sequence"/>
</dbReference>
<feature type="domain" description="Major facilitator superfamily (MFS) profile" evidence="10">
    <location>
        <begin position="65"/>
        <end position="506"/>
    </location>
</feature>
<feature type="transmembrane region" description="Helical" evidence="9">
    <location>
        <begin position="226"/>
        <end position="245"/>
    </location>
</feature>
<comment type="catalytic activity">
    <reaction evidence="7">
        <text>myo-inositol(out) + H(+)(out) = myo-inositol(in) + H(+)(in)</text>
        <dbReference type="Rhea" id="RHEA:60364"/>
        <dbReference type="ChEBI" id="CHEBI:15378"/>
        <dbReference type="ChEBI" id="CHEBI:17268"/>
    </reaction>
</comment>
<dbReference type="InterPro" id="IPR005828">
    <property type="entry name" value="MFS_sugar_transport-like"/>
</dbReference>
<dbReference type="InterPro" id="IPR020846">
    <property type="entry name" value="MFS_dom"/>
</dbReference>
<dbReference type="PROSITE" id="PS50850">
    <property type="entry name" value="MFS"/>
    <property type="match status" value="1"/>
</dbReference>
<sequence length="545" mass="60043">MSHSSLSKASISEKDHIDGQSVHPLHQEDVSKDKKVVEVNSAALTVATKHGLDPWSRNSLVLYFACFVSFLCSCANGYDGSLMTAINIMPFYQNKFNAGTTGSTTGIIFSIYTIGGLTSPWIAGPLTDRYGRRAGMFVGAIVVCIGSAVIASSDTKGQFIAGRFILGFGVSILTCAAPSYIIEVSPPQWRGRMAAFYNCGWFGGSIPAAGITLGTQKIQSDLSWRLPLIFQCVPCAFVILCVWFLPESPRWLLANQRDEEARAFLTRFHGNGNPDHPVVELEWQEFKENIAIDGADKCWYDYSELYKNKNSRWRALMVLLMGVFGQFSGNGLGYFNTEIYNAVGYDNYMQFVLNLCNSITSCAGALAGVALSDRMSRRKVLVWGTLACSVLLAINGGLSAKWAKMPDDHKTISVGQGAVAAYFFFNIIYSFAYTPLQALYPVECLQTTARAKGMAMYGVVVSLFGFINQFAGPIALKNIQYNYVFIFVGWDIIESLLWYLLAVETVGRSLEELEDVFNSPFPPKAKPKHVVALQNDGHVEIIHHA</sequence>
<feature type="transmembrane region" description="Helical" evidence="9">
    <location>
        <begin position="315"/>
        <end position="336"/>
    </location>
</feature>
<feature type="transmembrane region" description="Helical" evidence="9">
    <location>
        <begin position="194"/>
        <end position="214"/>
    </location>
</feature>
<keyword evidence="12" id="KW-1185">Reference proteome</keyword>
<dbReference type="PANTHER" id="PTHR48022">
    <property type="entry name" value="PLASTIDIC GLUCOSE TRANSPORTER 4"/>
    <property type="match status" value="1"/>
</dbReference>
<evidence type="ECO:0000256" key="9">
    <source>
        <dbReference type="SAM" id="Phobius"/>
    </source>
</evidence>
<feature type="transmembrane region" description="Helical" evidence="9">
    <location>
        <begin position="454"/>
        <end position="475"/>
    </location>
</feature>
<keyword evidence="3 8" id="KW-0813">Transport</keyword>
<dbReference type="InterPro" id="IPR050360">
    <property type="entry name" value="MFS_Sugar_Transporters"/>
</dbReference>
<evidence type="ECO:0000256" key="2">
    <source>
        <dbReference type="ARBA" id="ARBA00010992"/>
    </source>
</evidence>
<evidence type="ECO:0000256" key="7">
    <source>
        <dbReference type="ARBA" id="ARBA00049119"/>
    </source>
</evidence>
<dbReference type="NCBIfam" id="TIGR00879">
    <property type="entry name" value="SP"/>
    <property type="match status" value="1"/>
</dbReference>
<accession>A0A0H2RZR4</accession>
<evidence type="ECO:0000256" key="3">
    <source>
        <dbReference type="ARBA" id="ARBA00022448"/>
    </source>
</evidence>
<evidence type="ECO:0000256" key="6">
    <source>
        <dbReference type="ARBA" id="ARBA00023136"/>
    </source>
</evidence>
<evidence type="ECO:0000256" key="5">
    <source>
        <dbReference type="ARBA" id="ARBA00022989"/>
    </source>
</evidence>
<name>A0A0H2RZR4_9AGAM</name>
<dbReference type="GO" id="GO:0005351">
    <property type="term" value="F:carbohydrate:proton symporter activity"/>
    <property type="evidence" value="ECO:0007669"/>
    <property type="project" value="TreeGrafter"/>
</dbReference>